<dbReference type="Gene3D" id="3.90.1750.20">
    <property type="entry name" value="Putative Large Serine Recombinase, Chain B, Domain 2"/>
    <property type="match status" value="1"/>
</dbReference>
<gene>
    <name evidence="5" type="ORF">Athens101428_811</name>
</gene>
<feature type="coiled-coil region" evidence="3">
    <location>
        <begin position="120"/>
        <end position="182"/>
    </location>
</feature>
<organism evidence="5 6">
    <name type="scientific">Candidatus Berkelbacteria bacterium Athens1014_28</name>
    <dbReference type="NCBI Taxonomy" id="2017145"/>
    <lineage>
        <taxon>Bacteria</taxon>
        <taxon>Candidatus Berkelbacteria</taxon>
    </lineage>
</organism>
<dbReference type="PANTHER" id="PTHR30461:SF2">
    <property type="entry name" value="SERINE RECOMBINASE PINE-RELATED"/>
    <property type="match status" value="1"/>
</dbReference>
<feature type="domain" description="Recombinase zinc beta ribbon" evidence="4">
    <location>
        <begin position="43"/>
        <end position="95"/>
    </location>
</feature>
<name>A0A554LIL7_9BACT</name>
<keyword evidence="1" id="KW-0238">DNA-binding</keyword>
<dbReference type="InterPro" id="IPR050639">
    <property type="entry name" value="SSR_resolvase"/>
</dbReference>
<dbReference type="GO" id="GO:0000150">
    <property type="term" value="F:DNA strand exchange activity"/>
    <property type="evidence" value="ECO:0007669"/>
    <property type="project" value="TreeGrafter"/>
</dbReference>
<reference evidence="5 6" key="1">
    <citation type="submission" date="2017-07" db="EMBL/GenBank/DDBJ databases">
        <title>Mechanisms for carbon and nitrogen cycling indicate functional differentiation within the Candidate Phyla Radiation.</title>
        <authorList>
            <person name="Danczak R.E."/>
            <person name="Johnston M.D."/>
            <person name="Kenah C."/>
            <person name="Slattery M."/>
            <person name="Wrighton K.C."/>
            <person name="Wilkins M.J."/>
        </authorList>
    </citation>
    <scope>NUCLEOTIDE SEQUENCE [LARGE SCALE GENOMIC DNA]</scope>
    <source>
        <strain evidence="5">Athens1014_28</strain>
    </source>
</reference>
<dbReference type="PANTHER" id="PTHR30461">
    <property type="entry name" value="DNA-INVERTASE FROM LAMBDOID PROPHAGE"/>
    <property type="match status" value="1"/>
</dbReference>
<evidence type="ECO:0000313" key="5">
    <source>
        <dbReference type="EMBL" id="TSC92702.1"/>
    </source>
</evidence>
<evidence type="ECO:0000313" key="6">
    <source>
        <dbReference type="Proteomes" id="UP000316495"/>
    </source>
</evidence>
<evidence type="ECO:0000256" key="3">
    <source>
        <dbReference type="SAM" id="Coils"/>
    </source>
</evidence>
<dbReference type="InterPro" id="IPR025827">
    <property type="entry name" value="Zn_ribbon_recom_dom"/>
</dbReference>
<sequence>KYGGEIFEGRHEPLISKKLFDKCREVMSKRGKVQEVRKHNFAFLGLLKCASCGASITAEIQKGHNYYRCTKKKGACQEKHYLREELLSEQIKSFLQKVSLPSQDTEKVLAALDSEQEKAREDAQSEVSVSKEQLARVEAKLQKLLDVYLADALSTDEYAVKKQELLSQKVELQEKITDFEQKGLSWLEPAREFVLSLNQAAKLIKPPIDFFAQNSLQFGRRAKRGKPTKFDFSLLVPRRGLEPPCSFERWLLRPVRPHYGARGRSRTDTLFTAHAPKACVSANFTTRANLNPVF</sequence>
<dbReference type="InterPro" id="IPR038109">
    <property type="entry name" value="DNA_bind_recomb_sf"/>
</dbReference>
<proteinExistence type="predicted"/>
<feature type="non-terminal residue" evidence="5">
    <location>
        <position position="1"/>
    </location>
</feature>
<evidence type="ECO:0000256" key="2">
    <source>
        <dbReference type="ARBA" id="ARBA00023172"/>
    </source>
</evidence>
<dbReference type="GO" id="GO:0003677">
    <property type="term" value="F:DNA binding"/>
    <property type="evidence" value="ECO:0007669"/>
    <property type="project" value="UniProtKB-KW"/>
</dbReference>
<keyword evidence="3" id="KW-0175">Coiled coil</keyword>
<evidence type="ECO:0000259" key="4">
    <source>
        <dbReference type="Pfam" id="PF13408"/>
    </source>
</evidence>
<accession>A0A554LIL7</accession>
<keyword evidence="2" id="KW-0233">DNA recombination</keyword>
<comment type="caution">
    <text evidence="5">The sequence shown here is derived from an EMBL/GenBank/DDBJ whole genome shotgun (WGS) entry which is preliminary data.</text>
</comment>
<dbReference type="Pfam" id="PF13408">
    <property type="entry name" value="Zn_ribbon_recom"/>
    <property type="match status" value="1"/>
</dbReference>
<dbReference type="AlphaFoldDB" id="A0A554LIL7"/>
<protein>
    <submittedName>
        <fullName evidence="5">Recombinase</fullName>
    </submittedName>
</protein>
<dbReference type="EMBL" id="VMGN01000065">
    <property type="protein sequence ID" value="TSC92702.1"/>
    <property type="molecule type" value="Genomic_DNA"/>
</dbReference>
<dbReference type="Proteomes" id="UP000316495">
    <property type="component" value="Unassembled WGS sequence"/>
</dbReference>
<evidence type="ECO:0000256" key="1">
    <source>
        <dbReference type="ARBA" id="ARBA00023125"/>
    </source>
</evidence>